<keyword evidence="2" id="KW-1185">Reference proteome</keyword>
<organism evidence="1 2">
    <name type="scientific">Stylonychia lemnae</name>
    <name type="common">Ciliate</name>
    <dbReference type="NCBI Taxonomy" id="5949"/>
    <lineage>
        <taxon>Eukaryota</taxon>
        <taxon>Sar</taxon>
        <taxon>Alveolata</taxon>
        <taxon>Ciliophora</taxon>
        <taxon>Intramacronucleata</taxon>
        <taxon>Spirotrichea</taxon>
        <taxon>Stichotrichia</taxon>
        <taxon>Sporadotrichida</taxon>
        <taxon>Oxytrichidae</taxon>
        <taxon>Stylonychinae</taxon>
        <taxon>Stylonychia</taxon>
    </lineage>
</organism>
<gene>
    <name evidence="1" type="primary">Contig3160.g139</name>
    <name evidence="1" type="ORF">STYLEM_3760</name>
</gene>
<dbReference type="EMBL" id="CCKQ01003655">
    <property type="protein sequence ID" value="CDW74777.1"/>
    <property type="molecule type" value="Genomic_DNA"/>
</dbReference>
<sequence>MNQIVSEPVNHHDLQEVITSESIQYYLSNLLQDTFNFYIENKPKISDYSLLGISDVKQQQSKRPKKSKYQNIKQIPSLHPQFQQKIMNLTGLSLYNEFNQDLEYDVKLMGQGWNLNQMPSQEFSKVVKDRLTLENYQSTLQLLSKKGIEEEIDRLLFQPMNVIDLKDSEDFYDIDNRAYRYEQSYPNRQTYQVKPSIGSYQRKFNSKQILNQN</sequence>
<reference evidence="1 2" key="1">
    <citation type="submission" date="2014-06" db="EMBL/GenBank/DDBJ databases">
        <authorList>
            <person name="Swart Estienne"/>
        </authorList>
    </citation>
    <scope>NUCLEOTIDE SEQUENCE [LARGE SCALE GENOMIC DNA]</scope>
    <source>
        <strain evidence="1 2">130c</strain>
    </source>
</reference>
<name>A0A077ZYT2_STYLE</name>
<proteinExistence type="predicted"/>
<dbReference type="AlphaFoldDB" id="A0A077ZYT2"/>
<accession>A0A077ZYT2</accession>
<evidence type="ECO:0000313" key="2">
    <source>
        <dbReference type="Proteomes" id="UP000039865"/>
    </source>
</evidence>
<dbReference type="Proteomes" id="UP000039865">
    <property type="component" value="Unassembled WGS sequence"/>
</dbReference>
<dbReference type="InParanoid" id="A0A077ZYT2"/>
<protein>
    <submittedName>
        <fullName evidence="1">Uncharacterized protein</fullName>
    </submittedName>
</protein>
<evidence type="ECO:0000313" key="1">
    <source>
        <dbReference type="EMBL" id="CDW74777.1"/>
    </source>
</evidence>